<comment type="caution">
    <text evidence="3">The sequence shown here is derived from an EMBL/GenBank/DDBJ whole genome shotgun (WGS) entry which is preliminary data.</text>
</comment>
<evidence type="ECO:0000313" key="4">
    <source>
        <dbReference type="Proteomes" id="UP001199816"/>
    </source>
</evidence>
<sequence>MTQRIYQVDAFTGKVFSGNPAAVCPLEYWLPDDLLQKIAMENNLAETAFYVPQADQFEIRWFTPTVEVDLCGHATLAAAFVLFHREGYAGNSIRFYSPRSGALTVTREETWLTLNFPADPLQEVPLTEQLKSCFNKAPRRAFKGKTDYMLVFDTTDDIVTLQPDFGAISILDARGVMATAPGQTTDFVSRFFAPQSGIPEDPVTGSAHTSLVPYWAKQLNKTQLSALQLSERQGFLQCRYLNDRVEISGQGKLYLTGEIYLD</sequence>
<name>A0ABS8PNY6_9BACT</name>
<protein>
    <submittedName>
        <fullName evidence="3">PhzF family phenazine biosynthesis protein</fullName>
    </submittedName>
</protein>
<evidence type="ECO:0000256" key="1">
    <source>
        <dbReference type="ARBA" id="ARBA00008270"/>
    </source>
</evidence>
<dbReference type="EMBL" id="JAJNEC010000005">
    <property type="protein sequence ID" value="MCD2422814.1"/>
    <property type="molecule type" value="Genomic_DNA"/>
</dbReference>
<dbReference type="Pfam" id="PF02567">
    <property type="entry name" value="PhzC-PhzF"/>
    <property type="match status" value="1"/>
</dbReference>
<dbReference type="NCBIfam" id="TIGR00654">
    <property type="entry name" value="PhzF_family"/>
    <property type="match status" value="1"/>
</dbReference>
<dbReference type="PANTHER" id="PTHR13774:SF17">
    <property type="entry name" value="PHENAZINE BIOSYNTHESIS-LIKE DOMAIN-CONTAINING PROTEIN"/>
    <property type="match status" value="1"/>
</dbReference>
<evidence type="ECO:0000313" key="3">
    <source>
        <dbReference type="EMBL" id="MCD2422814.1"/>
    </source>
</evidence>
<gene>
    <name evidence="3" type="ORF">LQ567_08580</name>
</gene>
<dbReference type="PIRSF" id="PIRSF016184">
    <property type="entry name" value="PhzC_PhzF"/>
    <property type="match status" value="1"/>
</dbReference>
<dbReference type="RefSeq" id="WP_231004091.1">
    <property type="nucleotide sequence ID" value="NZ_JAJNEC010000005.1"/>
</dbReference>
<proteinExistence type="inferred from homology"/>
<comment type="similarity">
    <text evidence="1">Belongs to the PhzF family.</text>
</comment>
<dbReference type="SUPFAM" id="SSF54506">
    <property type="entry name" value="Diaminopimelate epimerase-like"/>
    <property type="match status" value="1"/>
</dbReference>
<keyword evidence="2" id="KW-0413">Isomerase</keyword>
<dbReference type="Proteomes" id="UP001199816">
    <property type="component" value="Unassembled WGS sequence"/>
</dbReference>
<organism evidence="3 4">
    <name type="scientific">Niabella pedocola</name>
    <dbReference type="NCBI Taxonomy" id="1752077"/>
    <lineage>
        <taxon>Bacteria</taxon>
        <taxon>Pseudomonadati</taxon>
        <taxon>Bacteroidota</taxon>
        <taxon>Chitinophagia</taxon>
        <taxon>Chitinophagales</taxon>
        <taxon>Chitinophagaceae</taxon>
        <taxon>Niabella</taxon>
    </lineage>
</organism>
<evidence type="ECO:0000256" key="2">
    <source>
        <dbReference type="ARBA" id="ARBA00023235"/>
    </source>
</evidence>
<dbReference type="InterPro" id="IPR003719">
    <property type="entry name" value="Phenazine_PhzF-like"/>
</dbReference>
<accession>A0ABS8PNY6</accession>
<dbReference type="Gene3D" id="3.10.310.10">
    <property type="entry name" value="Diaminopimelate Epimerase, Chain A, domain 1"/>
    <property type="match status" value="2"/>
</dbReference>
<reference evidence="3 4" key="1">
    <citation type="submission" date="2021-11" db="EMBL/GenBank/DDBJ databases">
        <title>Genomic of Niabella pedocola.</title>
        <authorList>
            <person name="Wu T."/>
        </authorList>
    </citation>
    <scope>NUCLEOTIDE SEQUENCE [LARGE SCALE GENOMIC DNA]</scope>
    <source>
        <strain evidence="3 4">JCM 31011</strain>
    </source>
</reference>
<keyword evidence="4" id="KW-1185">Reference proteome</keyword>
<dbReference type="PANTHER" id="PTHR13774">
    <property type="entry name" value="PHENAZINE BIOSYNTHESIS PROTEIN"/>
    <property type="match status" value="1"/>
</dbReference>